<protein>
    <submittedName>
        <fullName evidence="3">Uncharacterized protein</fullName>
    </submittedName>
</protein>
<proteinExistence type="predicted"/>
<gene>
    <name evidence="3" type="ORF">Pme01_47670</name>
</gene>
<keyword evidence="2" id="KW-0812">Transmembrane</keyword>
<dbReference type="RefSeq" id="WP_168115268.1">
    <property type="nucleotide sequence ID" value="NZ_BOON01000047.1"/>
</dbReference>
<feature type="transmembrane region" description="Helical" evidence="2">
    <location>
        <begin position="42"/>
        <end position="64"/>
    </location>
</feature>
<keyword evidence="2" id="KW-1133">Transmembrane helix</keyword>
<evidence type="ECO:0000256" key="1">
    <source>
        <dbReference type="SAM" id="MobiDB-lite"/>
    </source>
</evidence>
<evidence type="ECO:0000313" key="3">
    <source>
        <dbReference type="EMBL" id="GII25170.1"/>
    </source>
</evidence>
<comment type="caution">
    <text evidence="3">The sequence shown here is derived from an EMBL/GenBank/DDBJ whole genome shotgun (WGS) entry which is preliminary data.</text>
</comment>
<name>A0A8J3TPT8_9ACTN</name>
<keyword evidence="2" id="KW-0472">Membrane</keyword>
<feature type="compositionally biased region" description="Basic and acidic residues" evidence="1">
    <location>
        <begin position="285"/>
        <end position="302"/>
    </location>
</feature>
<dbReference type="EMBL" id="BOON01000047">
    <property type="protein sequence ID" value="GII25170.1"/>
    <property type="molecule type" value="Genomic_DNA"/>
</dbReference>
<feature type="compositionally biased region" description="Basic and acidic residues" evidence="1">
    <location>
        <begin position="311"/>
        <end position="360"/>
    </location>
</feature>
<feature type="transmembrane region" description="Helical" evidence="2">
    <location>
        <begin position="12"/>
        <end position="36"/>
    </location>
</feature>
<feature type="compositionally biased region" description="Basic and acidic residues" evidence="1">
    <location>
        <begin position="371"/>
        <end position="386"/>
    </location>
</feature>
<feature type="region of interest" description="Disordered" evidence="1">
    <location>
        <begin position="183"/>
        <end position="458"/>
    </location>
</feature>
<evidence type="ECO:0000313" key="4">
    <source>
        <dbReference type="Proteomes" id="UP000599074"/>
    </source>
</evidence>
<reference evidence="3" key="1">
    <citation type="submission" date="2021-01" db="EMBL/GenBank/DDBJ databases">
        <title>Whole genome shotgun sequence of Planosporangium mesophilum NBRC 109066.</title>
        <authorList>
            <person name="Komaki H."/>
            <person name="Tamura T."/>
        </authorList>
    </citation>
    <scope>NUCLEOTIDE SEQUENCE</scope>
    <source>
        <strain evidence="3">NBRC 109066</strain>
    </source>
</reference>
<dbReference type="Proteomes" id="UP000599074">
    <property type="component" value="Unassembled WGS sequence"/>
</dbReference>
<sequence>MPAADTQQRQAGLPLVPGLLWSGVGLAPVAALLVLFGGDRTGLIRLAVLLAVVAMALIGVSFALRRDPDTMRDQIEDMVFQELDVLRDDMREDITTAARATHKAFGERVVSLQESVESLRGEFENLRVRVERGGAPSQSIPAPGTAAPVPPSPVVPGPGVVGPHGVVRHTETVKVTTRQTIVDQNDRASTTGTVYGGGRAGGPPVVPTQRRSEHGGPPPRGGERHDEPRYGDVGYGETRYGEDRSGEQPWSGDVRDGRRRAQRPEEEHSGRITGVQAGDRWASVRSDDRGHEMRMGERRTAMHADGSGTEVRIEDRWAAVRRDESRGRDARRQPEQSWDHGRGAEWGREPHHERQARPEESWSDPRYGQARGDDRGNWSEPRRDRPGPQPALPAVPSEPSASAWMQDWEAQAESAHQQQRHGGDAGYGGWNGRDEDPAPARSPRARAAGYDTGQERWR</sequence>
<feature type="compositionally biased region" description="Basic and acidic residues" evidence="1">
    <location>
        <begin position="221"/>
        <end position="230"/>
    </location>
</feature>
<feature type="compositionally biased region" description="Low complexity" evidence="1">
    <location>
        <begin position="439"/>
        <end position="448"/>
    </location>
</feature>
<evidence type="ECO:0000256" key="2">
    <source>
        <dbReference type="SAM" id="Phobius"/>
    </source>
</evidence>
<organism evidence="3 4">
    <name type="scientific">Planosporangium mesophilum</name>
    <dbReference type="NCBI Taxonomy" id="689768"/>
    <lineage>
        <taxon>Bacteria</taxon>
        <taxon>Bacillati</taxon>
        <taxon>Actinomycetota</taxon>
        <taxon>Actinomycetes</taxon>
        <taxon>Micromonosporales</taxon>
        <taxon>Micromonosporaceae</taxon>
        <taxon>Planosporangium</taxon>
    </lineage>
</organism>
<accession>A0A8J3TPT8</accession>
<keyword evidence="4" id="KW-1185">Reference proteome</keyword>
<dbReference type="AlphaFoldDB" id="A0A8J3TPT8"/>